<reference evidence="3" key="1">
    <citation type="journal article" date="2013" name="Proc. Natl. Acad. Sci. U.S.A.">
        <title>Genome structure and metabolic features in the red seaweed Chondrus crispus shed light on evolution of the Archaeplastida.</title>
        <authorList>
            <person name="Collen J."/>
            <person name="Porcel B."/>
            <person name="Carre W."/>
            <person name="Ball S.G."/>
            <person name="Chaparro C."/>
            <person name="Tonon T."/>
            <person name="Barbeyron T."/>
            <person name="Michel G."/>
            <person name="Noel B."/>
            <person name="Valentin K."/>
            <person name="Elias M."/>
            <person name="Artiguenave F."/>
            <person name="Arun A."/>
            <person name="Aury J.M."/>
            <person name="Barbosa-Neto J.F."/>
            <person name="Bothwell J.H."/>
            <person name="Bouget F.Y."/>
            <person name="Brillet L."/>
            <person name="Cabello-Hurtado F."/>
            <person name="Capella-Gutierrez S."/>
            <person name="Charrier B."/>
            <person name="Cladiere L."/>
            <person name="Cock J.M."/>
            <person name="Coelho S.M."/>
            <person name="Colleoni C."/>
            <person name="Czjzek M."/>
            <person name="Da Silva C."/>
            <person name="Delage L."/>
            <person name="Denoeud F."/>
            <person name="Deschamps P."/>
            <person name="Dittami S.M."/>
            <person name="Gabaldon T."/>
            <person name="Gachon C.M."/>
            <person name="Groisillier A."/>
            <person name="Herve C."/>
            <person name="Jabbari K."/>
            <person name="Katinka M."/>
            <person name="Kloareg B."/>
            <person name="Kowalczyk N."/>
            <person name="Labadie K."/>
            <person name="Leblanc C."/>
            <person name="Lopez P.J."/>
            <person name="McLachlan D.H."/>
            <person name="Meslet-Cladiere L."/>
            <person name="Moustafa A."/>
            <person name="Nehr Z."/>
            <person name="Nyvall Collen P."/>
            <person name="Panaud O."/>
            <person name="Partensky F."/>
            <person name="Poulain J."/>
            <person name="Rensing S.A."/>
            <person name="Rousvoal S."/>
            <person name="Samson G."/>
            <person name="Symeonidi A."/>
            <person name="Weissenbach J."/>
            <person name="Zambounis A."/>
            <person name="Wincker P."/>
            <person name="Boyen C."/>
        </authorList>
    </citation>
    <scope>NUCLEOTIDE SEQUENCE [LARGE SCALE GENOMIC DNA]</scope>
    <source>
        <strain evidence="3">cv. Stackhouse</strain>
    </source>
</reference>
<dbReference type="AlphaFoldDB" id="R7QSL1"/>
<keyword evidence="3" id="KW-1185">Reference proteome</keyword>
<evidence type="ECO:0000313" key="3">
    <source>
        <dbReference type="Proteomes" id="UP000012073"/>
    </source>
</evidence>
<gene>
    <name evidence="2" type="ORF">CHC_T00007339001</name>
</gene>
<feature type="compositionally biased region" description="Basic and acidic residues" evidence="1">
    <location>
        <begin position="69"/>
        <end position="86"/>
    </location>
</feature>
<proteinExistence type="predicted"/>
<protein>
    <submittedName>
        <fullName evidence="2">Uncharacterized protein</fullName>
    </submittedName>
</protein>
<accession>R7QSL1</accession>
<sequence length="86" mass="9689">MREKSGDTDAVYLGEVGWSWTFPYQRDVNEGKGSGPCPSVLSSWVKRSVREDTRSCSVPEPSLRTHLSTGEERAIAKRQRSRTEES</sequence>
<name>R7QSL1_CHOCR</name>
<organism evidence="2 3">
    <name type="scientific">Chondrus crispus</name>
    <name type="common">Carrageen Irish moss</name>
    <name type="synonym">Polymorpha crispa</name>
    <dbReference type="NCBI Taxonomy" id="2769"/>
    <lineage>
        <taxon>Eukaryota</taxon>
        <taxon>Rhodophyta</taxon>
        <taxon>Florideophyceae</taxon>
        <taxon>Rhodymeniophycidae</taxon>
        <taxon>Gigartinales</taxon>
        <taxon>Gigartinaceae</taxon>
        <taxon>Chondrus</taxon>
    </lineage>
</organism>
<dbReference type="KEGG" id="ccp:CHC_T00007339001"/>
<dbReference type="Gramene" id="CDF41119">
    <property type="protein sequence ID" value="CDF41119"/>
    <property type="gene ID" value="CHC_T00007339001"/>
</dbReference>
<feature type="region of interest" description="Disordered" evidence="1">
    <location>
        <begin position="51"/>
        <end position="86"/>
    </location>
</feature>
<dbReference type="Proteomes" id="UP000012073">
    <property type="component" value="Unassembled WGS sequence"/>
</dbReference>
<evidence type="ECO:0000313" key="2">
    <source>
        <dbReference type="EMBL" id="CDF41119.1"/>
    </source>
</evidence>
<dbReference type="RefSeq" id="XP_005711413.1">
    <property type="nucleotide sequence ID" value="XM_005711356.1"/>
</dbReference>
<dbReference type="GeneID" id="17319094"/>
<dbReference type="EMBL" id="HG002309">
    <property type="protein sequence ID" value="CDF41119.1"/>
    <property type="molecule type" value="Genomic_DNA"/>
</dbReference>
<evidence type="ECO:0000256" key="1">
    <source>
        <dbReference type="SAM" id="MobiDB-lite"/>
    </source>
</evidence>